<protein>
    <submittedName>
        <fullName evidence="4">Serine/threonine-protein kinase SRK2I-like isoform 1</fullName>
    </submittedName>
</protein>
<evidence type="ECO:0000313" key="4">
    <source>
        <dbReference type="EMBL" id="KAE8722412.1"/>
    </source>
</evidence>
<dbReference type="InterPro" id="IPR014876">
    <property type="entry name" value="DEK_C"/>
</dbReference>
<feature type="domain" description="DM2" evidence="2">
    <location>
        <begin position="369"/>
        <end position="448"/>
    </location>
</feature>
<feature type="region of interest" description="Disordered" evidence="1">
    <location>
        <begin position="316"/>
        <end position="364"/>
    </location>
</feature>
<reference evidence="4" key="1">
    <citation type="submission" date="2019-09" db="EMBL/GenBank/DDBJ databases">
        <title>Draft genome information of white flower Hibiscus syriacus.</title>
        <authorList>
            <person name="Kim Y.-M."/>
        </authorList>
    </citation>
    <scope>NUCLEOTIDE SEQUENCE [LARGE SCALE GENOMIC DNA]</scope>
    <source>
        <strain evidence="4">YM2019G1</strain>
    </source>
</reference>
<dbReference type="PANTHER" id="PTHR13844">
    <property type="entry name" value="SWI/SNF-RELATED MATRIX-ASSOCIATED ACTIN-DEPENDENT REGULATOR OF CHROMATIN SUBFAMILY D"/>
    <property type="match status" value="1"/>
</dbReference>
<feature type="region of interest" description="Disordered" evidence="1">
    <location>
        <begin position="181"/>
        <end position="246"/>
    </location>
</feature>
<dbReference type="Proteomes" id="UP000436088">
    <property type="component" value="Unassembled WGS sequence"/>
</dbReference>
<evidence type="ECO:0000259" key="3">
    <source>
        <dbReference type="PROSITE" id="PS51998"/>
    </source>
</evidence>
<feature type="domain" description="DM2" evidence="2">
    <location>
        <begin position="241"/>
        <end position="318"/>
    </location>
</feature>
<dbReference type="GO" id="GO:0016301">
    <property type="term" value="F:kinase activity"/>
    <property type="evidence" value="ECO:0007669"/>
    <property type="project" value="UniProtKB-KW"/>
</dbReference>
<name>A0A6A3C5D9_HIBSY</name>
<dbReference type="SUPFAM" id="SSF47592">
    <property type="entry name" value="SWIB/MDM2 domain"/>
    <property type="match status" value="2"/>
</dbReference>
<feature type="compositionally biased region" description="Basic and acidic residues" evidence="1">
    <location>
        <begin position="322"/>
        <end position="362"/>
    </location>
</feature>
<dbReference type="InterPro" id="IPR019835">
    <property type="entry name" value="SWIB_domain"/>
</dbReference>
<evidence type="ECO:0000256" key="1">
    <source>
        <dbReference type="SAM" id="MobiDB-lite"/>
    </source>
</evidence>
<dbReference type="InterPro" id="IPR003121">
    <property type="entry name" value="SWIB_MDM2_domain"/>
</dbReference>
<feature type="compositionally biased region" description="Basic and acidic residues" evidence="1">
    <location>
        <begin position="222"/>
        <end position="237"/>
    </location>
</feature>
<dbReference type="SUPFAM" id="SSF109715">
    <property type="entry name" value="DEK C-terminal domain"/>
    <property type="match status" value="1"/>
</dbReference>
<proteinExistence type="predicted"/>
<dbReference type="CDD" id="cd10567">
    <property type="entry name" value="SWIB-MDM2_like"/>
    <property type="match status" value="2"/>
</dbReference>
<evidence type="ECO:0000313" key="5">
    <source>
        <dbReference type="Proteomes" id="UP000436088"/>
    </source>
</evidence>
<keyword evidence="5" id="KW-1185">Reference proteome</keyword>
<evidence type="ECO:0000259" key="2">
    <source>
        <dbReference type="PROSITE" id="PS51925"/>
    </source>
</evidence>
<accession>A0A6A3C5D9</accession>
<sequence length="449" mass="51765">MLGCCLFVISMKSTRRENRSTLPPEQGLSNSRARFGLVKGTRRSKGKNENPIWLVLWTVGSHIDPTVEAFDGWGRRGLGFCWINLDLLVFRALLYIKSSTPPPDSLNTLKLMSSNNRPHSVTEMVLDSELIARLWEFLDESDLNTTTTAIVLRRLEQDFGIDLTDRKKFIREQVDLYLQSQFENAEEQDGDDQTDKIKLEETDGSDSDDGEEETERAKNKRASSEKRSKRVDSEGKRRGGGFNKASRLSPQLQELLGVPELARTEVVKQTWIYIREKILQDPVNKKNIICDEPLHAIFGVDSIDMFQMNKALSKHILPLDPDNDKPMEKEKPRKYEREEVKSMEKEKPRKHERDEDPDEAKAKEKRMKGFLAPVQLSDALFKFLGTGENEFTRAAVIKRMWDYIKENNLQDPSDKRKVICDKKLKELFDVETFHGFTVTKLLAVHFLKS</sequence>
<dbReference type="SMART" id="SM00151">
    <property type="entry name" value="SWIB"/>
    <property type="match status" value="2"/>
</dbReference>
<feature type="compositionally biased region" description="Acidic residues" evidence="1">
    <location>
        <begin position="202"/>
        <end position="214"/>
    </location>
</feature>
<dbReference type="InterPro" id="IPR036885">
    <property type="entry name" value="SWIB_MDM2_dom_sf"/>
</dbReference>
<feature type="domain" description="DEK-C" evidence="3">
    <location>
        <begin position="124"/>
        <end position="179"/>
    </location>
</feature>
<dbReference type="EMBL" id="VEPZ02000562">
    <property type="protein sequence ID" value="KAE8722412.1"/>
    <property type="molecule type" value="Genomic_DNA"/>
</dbReference>
<dbReference type="PROSITE" id="PS51998">
    <property type="entry name" value="DEK_C"/>
    <property type="match status" value="1"/>
</dbReference>
<comment type="caution">
    <text evidence="4">The sequence shown here is derived from an EMBL/GenBank/DDBJ whole genome shotgun (WGS) entry which is preliminary data.</text>
</comment>
<dbReference type="Gene3D" id="1.10.10.60">
    <property type="entry name" value="Homeodomain-like"/>
    <property type="match status" value="1"/>
</dbReference>
<dbReference type="Pfam" id="PF08766">
    <property type="entry name" value="DEK_C"/>
    <property type="match status" value="1"/>
</dbReference>
<dbReference type="AlphaFoldDB" id="A0A6A3C5D9"/>
<gene>
    <name evidence="4" type="ORF">F3Y22_tig00014064pilonHSYRG00126</name>
</gene>
<dbReference type="Gene3D" id="1.10.245.10">
    <property type="entry name" value="SWIB/MDM2 domain"/>
    <property type="match status" value="2"/>
</dbReference>
<dbReference type="PROSITE" id="PS51925">
    <property type="entry name" value="SWIB_MDM2"/>
    <property type="match status" value="2"/>
</dbReference>
<organism evidence="4 5">
    <name type="scientific">Hibiscus syriacus</name>
    <name type="common">Rose of Sharon</name>
    <dbReference type="NCBI Taxonomy" id="106335"/>
    <lineage>
        <taxon>Eukaryota</taxon>
        <taxon>Viridiplantae</taxon>
        <taxon>Streptophyta</taxon>
        <taxon>Embryophyta</taxon>
        <taxon>Tracheophyta</taxon>
        <taxon>Spermatophyta</taxon>
        <taxon>Magnoliopsida</taxon>
        <taxon>eudicotyledons</taxon>
        <taxon>Gunneridae</taxon>
        <taxon>Pentapetalae</taxon>
        <taxon>rosids</taxon>
        <taxon>malvids</taxon>
        <taxon>Malvales</taxon>
        <taxon>Malvaceae</taxon>
        <taxon>Malvoideae</taxon>
        <taxon>Hibiscus</taxon>
    </lineage>
</organism>
<dbReference type="Pfam" id="PF02201">
    <property type="entry name" value="SWIB"/>
    <property type="match status" value="2"/>
</dbReference>